<keyword evidence="4 9" id="KW-0547">Nucleotide-binding</keyword>
<comment type="catalytic activity">
    <reaction evidence="7">
        <text>L-threonyl-[protein] + ATP = O-phospho-L-threonyl-[protein] + ADP + H(+)</text>
        <dbReference type="Rhea" id="RHEA:46608"/>
        <dbReference type="Rhea" id="RHEA-COMP:11060"/>
        <dbReference type="Rhea" id="RHEA-COMP:11605"/>
        <dbReference type="ChEBI" id="CHEBI:15378"/>
        <dbReference type="ChEBI" id="CHEBI:30013"/>
        <dbReference type="ChEBI" id="CHEBI:30616"/>
        <dbReference type="ChEBI" id="CHEBI:61977"/>
        <dbReference type="ChEBI" id="CHEBI:456216"/>
        <dbReference type="EC" id="2.7.11.1"/>
    </reaction>
</comment>
<dbReference type="FunFam" id="3.30.200.20:FF:000035">
    <property type="entry name" value="Serine/threonine protein kinase Stk1"/>
    <property type="match status" value="1"/>
</dbReference>
<dbReference type="Pfam" id="PF13424">
    <property type="entry name" value="TPR_12"/>
    <property type="match status" value="1"/>
</dbReference>
<dbReference type="RefSeq" id="WP_208259845.1">
    <property type="nucleotide sequence ID" value="NZ_JAGEOJ010000014.1"/>
</dbReference>
<dbReference type="Gene3D" id="1.25.40.10">
    <property type="entry name" value="Tetratricopeptide repeat domain"/>
    <property type="match status" value="1"/>
</dbReference>
<dbReference type="Gene3D" id="1.10.510.10">
    <property type="entry name" value="Transferase(Phosphotransferase) domain 1"/>
    <property type="match status" value="1"/>
</dbReference>
<feature type="domain" description="Protein kinase" evidence="11">
    <location>
        <begin position="11"/>
        <end position="272"/>
    </location>
</feature>
<protein>
    <recommendedName>
        <fullName evidence="1">non-specific serine/threonine protein kinase</fullName>
        <ecNumber evidence="1">2.7.11.1</ecNumber>
    </recommendedName>
</protein>
<evidence type="ECO:0000256" key="5">
    <source>
        <dbReference type="ARBA" id="ARBA00022777"/>
    </source>
</evidence>
<dbReference type="PROSITE" id="PS00108">
    <property type="entry name" value="PROTEIN_KINASE_ST"/>
    <property type="match status" value="1"/>
</dbReference>
<evidence type="ECO:0000256" key="4">
    <source>
        <dbReference type="ARBA" id="ARBA00022741"/>
    </source>
</evidence>
<dbReference type="PROSITE" id="PS00107">
    <property type="entry name" value="PROTEIN_KINASE_ATP"/>
    <property type="match status" value="1"/>
</dbReference>
<dbReference type="PANTHER" id="PTHR43289">
    <property type="entry name" value="MITOGEN-ACTIVATED PROTEIN KINASE KINASE KINASE 20-RELATED"/>
    <property type="match status" value="1"/>
</dbReference>
<gene>
    <name evidence="12" type="ORF">J4573_33065</name>
</gene>
<evidence type="ECO:0000313" key="13">
    <source>
        <dbReference type="Proteomes" id="UP000669179"/>
    </source>
</evidence>
<evidence type="ECO:0000256" key="10">
    <source>
        <dbReference type="SAM" id="MobiDB-lite"/>
    </source>
</evidence>
<dbReference type="EC" id="2.7.11.1" evidence="1"/>
<dbReference type="Gene3D" id="3.30.200.20">
    <property type="entry name" value="Phosphorylase Kinase, domain 1"/>
    <property type="match status" value="1"/>
</dbReference>
<comment type="catalytic activity">
    <reaction evidence="8">
        <text>L-seryl-[protein] + ATP = O-phospho-L-seryl-[protein] + ADP + H(+)</text>
        <dbReference type="Rhea" id="RHEA:17989"/>
        <dbReference type="Rhea" id="RHEA-COMP:9863"/>
        <dbReference type="Rhea" id="RHEA-COMP:11604"/>
        <dbReference type="ChEBI" id="CHEBI:15378"/>
        <dbReference type="ChEBI" id="CHEBI:29999"/>
        <dbReference type="ChEBI" id="CHEBI:30616"/>
        <dbReference type="ChEBI" id="CHEBI:83421"/>
        <dbReference type="ChEBI" id="CHEBI:456216"/>
        <dbReference type="EC" id="2.7.11.1"/>
    </reaction>
</comment>
<dbReference type="AlphaFoldDB" id="A0A939T7F8"/>
<feature type="compositionally biased region" description="Low complexity" evidence="10">
    <location>
        <begin position="273"/>
        <end position="292"/>
    </location>
</feature>
<evidence type="ECO:0000259" key="11">
    <source>
        <dbReference type="PROSITE" id="PS50011"/>
    </source>
</evidence>
<reference evidence="12" key="1">
    <citation type="submission" date="2021-03" db="EMBL/GenBank/DDBJ databases">
        <authorList>
            <person name="Kanchanasin P."/>
            <person name="Saeng-In P."/>
            <person name="Phongsopitanun W."/>
            <person name="Yuki M."/>
            <person name="Kudo T."/>
            <person name="Ohkuma M."/>
            <person name="Tanasupawat S."/>
        </authorList>
    </citation>
    <scope>NUCLEOTIDE SEQUENCE</scope>
    <source>
        <strain evidence="12">GKU 128</strain>
    </source>
</reference>
<name>A0A939T7F8_9ACTN</name>
<dbReference type="Proteomes" id="UP000669179">
    <property type="component" value="Unassembled WGS sequence"/>
</dbReference>
<evidence type="ECO:0000256" key="3">
    <source>
        <dbReference type="ARBA" id="ARBA00022679"/>
    </source>
</evidence>
<dbReference type="Pfam" id="PF00069">
    <property type="entry name" value="Pkinase"/>
    <property type="match status" value="1"/>
</dbReference>
<dbReference type="SUPFAM" id="SSF48452">
    <property type="entry name" value="TPR-like"/>
    <property type="match status" value="2"/>
</dbReference>
<keyword evidence="6 9" id="KW-0067">ATP-binding</keyword>
<dbReference type="Pfam" id="PF13374">
    <property type="entry name" value="TPR_10"/>
    <property type="match status" value="1"/>
</dbReference>
<dbReference type="GO" id="GO:0005524">
    <property type="term" value="F:ATP binding"/>
    <property type="evidence" value="ECO:0007669"/>
    <property type="project" value="UniProtKB-UniRule"/>
</dbReference>
<dbReference type="InterPro" id="IPR011009">
    <property type="entry name" value="Kinase-like_dom_sf"/>
</dbReference>
<accession>A0A939T7F8</accession>
<organism evidence="12 13">
    <name type="scientific">Actinomadura barringtoniae</name>
    <dbReference type="NCBI Taxonomy" id="1427535"/>
    <lineage>
        <taxon>Bacteria</taxon>
        <taxon>Bacillati</taxon>
        <taxon>Actinomycetota</taxon>
        <taxon>Actinomycetes</taxon>
        <taxon>Streptosporangiales</taxon>
        <taxon>Thermomonosporaceae</taxon>
        <taxon>Actinomadura</taxon>
    </lineage>
</organism>
<sequence>MYEGRVLGGRYRLESRIGRGGMGEVWRTIDERLDRPVAVKLLPTAADADPDLVARFRREAQLAAVLQHPGVTVVHDIDEDDGLLYLVMELLDGEDLAKVLARRPDGMPVEQAVSYAMQICGALAAAHARGIVHRDIKPANLILTASGWVKICDFGIARFVQSATGLTGSAVIGSPIFMAPEQIGTGEIDGRTDLYALGCLLHQMLCGLPPFLTEKGIPALINAHLSLAPPGPRSINPQVPEEVDRLVLELLAKDPAERPADADTVLQRLQALASGGPSQPSPSPVSAAKPVAPADPVPVPDDVPMSQEERVATEHLDRDRPDLAFPLADHVARERERLLGADHPASLAARHLVGRTLFALDREQDAAPVLHAVALSRSRVLGRRHADTLDSWHLLAGSLYVLGRYAEALPIAGGVAADREALLGPHDPLTLESRLTLGWTLHMLDRNDEALALAQDLVATQSRVLGNDHEDTYDTLQLVGWILLTRGQKSEAEAVAAQVHQGLLRKLGPTSEATVQAQALLSACQSQPRRRRR</sequence>
<proteinExistence type="predicted"/>
<dbReference type="InterPro" id="IPR011990">
    <property type="entry name" value="TPR-like_helical_dom_sf"/>
</dbReference>
<keyword evidence="2 12" id="KW-0723">Serine/threonine-protein kinase</keyword>
<evidence type="ECO:0000313" key="12">
    <source>
        <dbReference type="EMBL" id="MBO2451959.1"/>
    </source>
</evidence>
<evidence type="ECO:0000256" key="9">
    <source>
        <dbReference type="PROSITE-ProRule" id="PRU10141"/>
    </source>
</evidence>
<dbReference type="SMART" id="SM00220">
    <property type="entry name" value="S_TKc"/>
    <property type="match status" value="1"/>
</dbReference>
<dbReference type="PROSITE" id="PS50011">
    <property type="entry name" value="PROTEIN_KINASE_DOM"/>
    <property type="match status" value="1"/>
</dbReference>
<evidence type="ECO:0000256" key="1">
    <source>
        <dbReference type="ARBA" id="ARBA00012513"/>
    </source>
</evidence>
<dbReference type="InterPro" id="IPR017441">
    <property type="entry name" value="Protein_kinase_ATP_BS"/>
</dbReference>
<comment type="caution">
    <text evidence="12">The sequence shown here is derived from an EMBL/GenBank/DDBJ whole genome shotgun (WGS) entry which is preliminary data.</text>
</comment>
<dbReference type="PANTHER" id="PTHR43289:SF6">
    <property type="entry name" value="SERINE_THREONINE-PROTEIN KINASE NEKL-3"/>
    <property type="match status" value="1"/>
</dbReference>
<keyword evidence="3" id="KW-0808">Transferase</keyword>
<dbReference type="CDD" id="cd14014">
    <property type="entry name" value="STKc_PknB_like"/>
    <property type="match status" value="1"/>
</dbReference>
<evidence type="ECO:0000256" key="2">
    <source>
        <dbReference type="ARBA" id="ARBA00022527"/>
    </source>
</evidence>
<dbReference type="EMBL" id="JAGEOJ010000014">
    <property type="protein sequence ID" value="MBO2451959.1"/>
    <property type="molecule type" value="Genomic_DNA"/>
</dbReference>
<dbReference type="GO" id="GO:0004674">
    <property type="term" value="F:protein serine/threonine kinase activity"/>
    <property type="evidence" value="ECO:0007669"/>
    <property type="project" value="UniProtKB-KW"/>
</dbReference>
<feature type="binding site" evidence="9">
    <location>
        <position position="40"/>
    </location>
    <ligand>
        <name>ATP</name>
        <dbReference type="ChEBI" id="CHEBI:30616"/>
    </ligand>
</feature>
<dbReference type="InterPro" id="IPR008271">
    <property type="entry name" value="Ser/Thr_kinase_AS"/>
</dbReference>
<dbReference type="InterPro" id="IPR000719">
    <property type="entry name" value="Prot_kinase_dom"/>
</dbReference>
<evidence type="ECO:0000256" key="6">
    <source>
        <dbReference type="ARBA" id="ARBA00022840"/>
    </source>
</evidence>
<keyword evidence="13" id="KW-1185">Reference proteome</keyword>
<keyword evidence="5 12" id="KW-0418">Kinase</keyword>
<dbReference type="SUPFAM" id="SSF56112">
    <property type="entry name" value="Protein kinase-like (PK-like)"/>
    <property type="match status" value="1"/>
</dbReference>
<feature type="region of interest" description="Disordered" evidence="10">
    <location>
        <begin position="273"/>
        <end position="303"/>
    </location>
</feature>
<evidence type="ECO:0000256" key="8">
    <source>
        <dbReference type="ARBA" id="ARBA00048679"/>
    </source>
</evidence>
<evidence type="ECO:0000256" key="7">
    <source>
        <dbReference type="ARBA" id="ARBA00047899"/>
    </source>
</evidence>